<organism evidence="1 2">
    <name type="scientific">Chromobacterium vaccinii</name>
    <dbReference type="NCBI Taxonomy" id="1108595"/>
    <lineage>
        <taxon>Bacteria</taxon>
        <taxon>Pseudomonadati</taxon>
        <taxon>Pseudomonadota</taxon>
        <taxon>Betaproteobacteria</taxon>
        <taxon>Neisseriales</taxon>
        <taxon>Chromobacteriaceae</taxon>
        <taxon>Chromobacterium</taxon>
    </lineage>
</organism>
<gene>
    <name evidence="1" type="ORF">BKX93_22905</name>
</gene>
<evidence type="ECO:0000313" key="2">
    <source>
        <dbReference type="Proteomes" id="UP000178776"/>
    </source>
</evidence>
<reference evidence="1 2" key="1">
    <citation type="submission" date="2016-10" db="EMBL/GenBank/DDBJ databases">
        <title>Chromobacterium muskegensis sp. nov., an insecticidal bacterium isolated from Sphagnum bogs.</title>
        <authorList>
            <person name="Sparks M.E."/>
            <person name="Blackburn M.B."/>
            <person name="Gundersen-Rindal D.E."/>
            <person name="Mitchell A."/>
            <person name="Farrar R."/>
            <person name="Kuhar D."/>
        </authorList>
    </citation>
    <scope>NUCLEOTIDE SEQUENCE [LARGE SCALE GENOMIC DNA]</scope>
    <source>
        <strain evidence="1 2">21-1</strain>
    </source>
</reference>
<dbReference type="RefSeq" id="WP_046167960.1">
    <property type="nucleotide sequence ID" value="NZ_CP017707.1"/>
</dbReference>
<dbReference type="KEGG" id="cvc:BKX93_22905"/>
<sequence>MKKIQAVLKDIAQKSLLLASLIDEAIRVGALTQERANDLVQGLSVRGQLANSLETMLYWTADDIGDPAVIEEFQELAVCTRDYLYWVEDAVCQIRATLRNAVDCIER</sequence>
<dbReference type="AlphaFoldDB" id="A0A1D9LMU6"/>
<protein>
    <submittedName>
        <fullName evidence="1">Uncharacterized protein</fullName>
    </submittedName>
</protein>
<dbReference type="GeneID" id="68844049"/>
<dbReference type="EMBL" id="CP017707">
    <property type="protein sequence ID" value="AOZ52579.1"/>
    <property type="molecule type" value="Genomic_DNA"/>
</dbReference>
<name>A0A1D9LMU6_9NEIS</name>
<proteinExistence type="predicted"/>
<dbReference type="Proteomes" id="UP000178776">
    <property type="component" value="Chromosome"/>
</dbReference>
<evidence type="ECO:0000313" key="1">
    <source>
        <dbReference type="EMBL" id="AOZ52579.1"/>
    </source>
</evidence>
<accession>A0A1D9LMU6</accession>